<keyword evidence="3" id="KW-0720">Serine protease</keyword>
<dbReference type="InterPro" id="IPR000601">
    <property type="entry name" value="PKD_dom"/>
</dbReference>
<feature type="domain" description="Cadherin" evidence="6">
    <location>
        <begin position="2282"/>
        <end position="2379"/>
    </location>
</feature>
<accession>A0ABZ0ZU33</accession>
<dbReference type="InterPro" id="IPR008964">
    <property type="entry name" value="Invasin/intimin_cell_adhesion"/>
</dbReference>
<dbReference type="PROSITE" id="PS50093">
    <property type="entry name" value="PKD"/>
    <property type="match status" value="1"/>
</dbReference>
<evidence type="ECO:0000259" key="6">
    <source>
        <dbReference type="PROSITE" id="PS50268"/>
    </source>
</evidence>
<feature type="domain" description="Cadherin" evidence="6">
    <location>
        <begin position="1561"/>
        <end position="1658"/>
    </location>
</feature>
<feature type="active site" description="Charge relay system" evidence="3">
    <location>
        <position position="165"/>
    </location>
</feature>
<dbReference type="InterPro" id="IPR002126">
    <property type="entry name" value="Cadherin-like_dom"/>
</dbReference>
<feature type="domain" description="Cadherin" evidence="6">
    <location>
        <begin position="2591"/>
        <end position="2688"/>
    </location>
</feature>
<dbReference type="InterPro" id="IPR040853">
    <property type="entry name" value="RapA2_cadherin-like"/>
</dbReference>
<dbReference type="Pfam" id="PF17963">
    <property type="entry name" value="Big_9"/>
    <property type="match status" value="1"/>
</dbReference>
<dbReference type="InterPro" id="IPR013783">
    <property type="entry name" value="Ig-like_fold"/>
</dbReference>
<feature type="domain" description="Cadherin" evidence="6">
    <location>
        <begin position="1355"/>
        <end position="1452"/>
    </location>
</feature>
<feature type="domain" description="Cadherin" evidence="6">
    <location>
        <begin position="737"/>
        <end position="834"/>
    </location>
</feature>
<dbReference type="EMBL" id="CP141059">
    <property type="protein sequence ID" value="WQQ27753.1"/>
    <property type="molecule type" value="Genomic_DNA"/>
</dbReference>
<dbReference type="Pfam" id="PF17803">
    <property type="entry name" value="Cadherin_4"/>
    <property type="match status" value="20"/>
</dbReference>
<feature type="domain" description="Cadherin" evidence="6">
    <location>
        <begin position="943"/>
        <end position="1040"/>
    </location>
</feature>
<organism evidence="7 8">
    <name type="scientific">Nocardioides bizhenqiangii</name>
    <dbReference type="NCBI Taxonomy" id="3095076"/>
    <lineage>
        <taxon>Bacteria</taxon>
        <taxon>Bacillati</taxon>
        <taxon>Actinomycetota</taxon>
        <taxon>Actinomycetes</taxon>
        <taxon>Propionibacteriales</taxon>
        <taxon>Nocardioidaceae</taxon>
        <taxon>Nocardioides</taxon>
    </lineage>
</organism>
<evidence type="ECO:0000256" key="4">
    <source>
        <dbReference type="SAM" id="SignalP"/>
    </source>
</evidence>
<feature type="domain" description="Cadherin" evidence="6">
    <location>
        <begin position="1149"/>
        <end position="1246"/>
    </location>
</feature>
<evidence type="ECO:0000259" key="5">
    <source>
        <dbReference type="PROSITE" id="PS50093"/>
    </source>
</evidence>
<dbReference type="SMART" id="SM00089">
    <property type="entry name" value="PKD"/>
    <property type="match status" value="1"/>
</dbReference>
<proteinExistence type="inferred from homology"/>
<dbReference type="SUPFAM" id="SSF117074">
    <property type="entry name" value="Hypothetical protein PA1324"/>
    <property type="match status" value="1"/>
</dbReference>
<feature type="domain" description="Cadherin" evidence="6">
    <location>
        <begin position="1252"/>
        <end position="1349"/>
    </location>
</feature>
<feature type="domain" description="Cadherin" evidence="6">
    <location>
        <begin position="2488"/>
        <end position="2585"/>
    </location>
</feature>
<dbReference type="NCBIfam" id="NF012211">
    <property type="entry name" value="tand_rpt_95"/>
    <property type="match status" value="22"/>
</dbReference>
<keyword evidence="2 3" id="KW-0378">Hydrolase</keyword>
<feature type="domain" description="Cadherin" evidence="6">
    <location>
        <begin position="2179"/>
        <end position="2276"/>
    </location>
</feature>
<keyword evidence="4" id="KW-0732">Signal</keyword>
<feature type="domain" description="Cadherin" evidence="6">
    <location>
        <begin position="2385"/>
        <end position="2482"/>
    </location>
</feature>
<evidence type="ECO:0000256" key="3">
    <source>
        <dbReference type="PROSITE-ProRule" id="PRU01240"/>
    </source>
</evidence>
<gene>
    <name evidence="7" type="ORF">SHK19_05840</name>
</gene>
<feature type="domain" description="Cadherin" evidence="6">
    <location>
        <begin position="2076"/>
        <end position="2173"/>
    </location>
</feature>
<keyword evidence="8" id="KW-1185">Reference proteome</keyword>
<dbReference type="Proteomes" id="UP001327225">
    <property type="component" value="Chromosome"/>
</dbReference>
<dbReference type="Gene3D" id="2.60.40.3440">
    <property type="match status" value="1"/>
</dbReference>
<dbReference type="CDD" id="cd00146">
    <property type="entry name" value="PKD"/>
    <property type="match status" value="1"/>
</dbReference>
<feature type="domain" description="Cadherin" evidence="6">
    <location>
        <begin position="1664"/>
        <end position="1761"/>
    </location>
</feature>
<dbReference type="PRINTS" id="PR00723">
    <property type="entry name" value="SUBTILISIN"/>
</dbReference>
<feature type="domain" description="Cadherin" evidence="6">
    <location>
        <begin position="1870"/>
        <end position="1967"/>
    </location>
</feature>
<comment type="similarity">
    <text evidence="1 3">Belongs to the peptidase S8 family.</text>
</comment>
<feature type="domain" description="Cadherin" evidence="6">
    <location>
        <begin position="840"/>
        <end position="937"/>
    </location>
</feature>
<evidence type="ECO:0000256" key="2">
    <source>
        <dbReference type="ARBA" id="ARBA00022801"/>
    </source>
</evidence>
<dbReference type="SUPFAM" id="SSF49373">
    <property type="entry name" value="Invasin/intimin cell-adhesion fragments"/>
    <property type="match status" value="1"/>
</dbReference>
<evidence type="ECO:0000256" key="1">
    <source>
        <dbReference type="ARBA" id="ARBA00011073"/>
    </source>
</evidence>
<reference evidence="8" key="1">
    <citation type="submission" date="2023-12" db="EMBL/GenBank/DDBJ databases">
        <title>Novel species in genus Nocardioides.</title>
        <authorList>
            <person name="Zhou H."/>
        </authorList>
    </citation>
    <scope>NUCLEOTIDE SEQUENCE [LARGE SCALE GENOMIC DNA]</scope>
    <source>
        <strain evidence="8">HM61</strain>
    </source>
</reference>
<feature type="domain" description="Cadherin" evidence="6">
    <location>
        <begin position="1767"/>
        <end position="1864"/>
    </location>
</feature>
<dbReference type="SUPFAM" id="SSF52743">
    <property type="entry name" value="Subtilisin-like"/>
    <property type="match status" value="1"/>
</dbReference>
<feature type="domain" description="PKD" evidence="5">
    <location>
        <begin position="3279"/>
        <end position="3375"/>
    </location>
</feature>
<dbReference type="PROSITE" id="PS00136">
    <property type="entry name" value="SUBTILASE_ASP"/>
    <property type="match status" value="1"/>
</dbReference>
<dbReference type="Gene3D" id="2.60.40.10">
    <property type="entry name" value="Immunoglobulins"/>
    <property type="match status" value="1"/>
</dbReference>
<dbReference type="InterPro" id="IPR036852">
    <property type="entry name" value="Peptidase_S8/S53_dom_sf"/>
</dbReference>
<dbReference type="Pfam" id="PF18911">
    <property type="entry name" value="PKD_4"/>
    <property type="match status" value="1"/>
</dbReference>
<protein>
    <submittedName>
        <fullName evidence="7">Ig-like domain-containing protein</fullName>
    </submittedName>
</protein>
<evidence type="ECO:0000313" key="7">
    <source>
        <dbReference type="EMBL" id="WQQ27753.1"/>
    </source>
</evidence>
<feature type="domain" description="Cadherin" evidence="6">
    <location>
        <begin position="1458"/>
        <end position="1555"/>
    </location>
</feature>
<feature type="active site" description="Charge relay system" evidence="3">
    <location>
        <position position="315"/>
    </location>
</feature>
<feature type="domain" description="Cadherin" evidence="6">
    <location>
        <begin position="2797"/>
        <end position="2894"/>
    </location>
</feature>
<keyword evidence="3" id="KW-0645">Protease</keyword>
<name>A0ABZ0ZU33_9ACTN</name>
<dbReference type="InterPro" id="IPR015500">
    <property type="entry name" value="Peptidase_S8_subtilisin-rel"/>
</dbReference>
<dbReference type="InterPro" id="IPR023827">
    <property type="entry name" value="Peptidase_S8_Asp-AS"/>
</dbReference>
<dbReference type="InterPro" id="IPR022409">
    <property type="entry name" value="PKD/Chitinase_dom"/>
</dbReference>
<feature type="active site" description="Charge relay system" evidence="3">
    <location>
        <position position="133"/>
    </location>
</feature>
<feature type="domain" description="Cadherin" evidence="6">
    <location>
        <begin position="2694"/>
        <end position="2791"/>
    </location>
</feature>
<sequence length="3767" mass="377612">MSLALAGLVVVAGQSAAAAQTLTDPEPRSDYLVSFASGVAPDASASTLASAEAVVSTAIPALRLYGVSLTDAGAQALRADESVTRVEADLVREVQGVPDDPAYGDQWALPQIGWDAAYGSITPSGSATVAVLDTGVNPTDDLAGQLVPGASMLAGVEGTNDPNGHGTAMASIVAAGVDNGTGIAGVGYRGVSVMPVKVLDSDGLGQDSAIVEGVVYAADHGADVILMAFSNPGRSEALQAAADYAWSKGAVLVAASGNDGSTANTFPAGLAKVVGVSATTRDDTLWSGSSSGDGTFLAAPGVDISSGSGSLTGTSASAAIAAGAAALVKANDPSASNGVVVGRLARNADPAGTVSDSGNGRVNLARALEDSSTEAVVPAGVAGDGGPIVGPYVAAALGVTATYSSTTSTITTTITGAAANKRYDITYTPPSASGQPPRVFSCVEPGGSGGNITFSHSYALPSGFASGTWTITVDEYNSGQGCAGTSNRTASVSTTAVVLAPATISGVVFNDANNNGTLDSGEALSGAVLSLFKDSNANGAFDVGSDTAVSTQNSTGTGTWSFGSLGLSTTYFVLRTNPTGYTSSNAVPGTDSNTTTTKVTNDQLKVIVSGNSGASSTSNKFVARITSRAPVAVDDAASTTEDTAAAFNVIGNDTDADGDALTVKAGSISAPAHGTAMLVTSGADAGKILYTPNANYVGPDSFTYRATDGGLDSNVATVSVTVSGVNDAPVAVDDAAETAEDTSVAKNVIANDTDVDNTTAQLSVKPGSLSATNGTATLDADGVTIHFTPDADLNNGNVDGDGFTVTYRATDGTADSNVATLRISVTGVNDAPVAVDDAAETAEDTSVAKNVIANDTDVDNTTAQLSVKPGSLSATNGTATLDADGVTIHFTPDADLNNGNVDGDGFTVTYRATDGTADSNVATLRISVTGVNDAPVAVDDAAETAEDTSVAKNVIANDTDVDNTTAQLSVKPGSLSATNGTATLDADGVTIHFTPDADLNNGNVDGDGFTVTYRATDGTADSNVATLRISVTGVNDAPVAVDDAAETAEDTSVAKNVIANDTDVDNTTAQLSVKPGSLSATNGTATLDADGVTIHFTPDADLNNGNVDGDGFTVTYRATDGTADSNVATLRISVTGVNDAPVAVDDAAETAEDTSVAKNVIANDTDVDNTTAQLSVKPGSLSATNGTATLDADGVTIHFTPDADLNNGNVDGDGFTVTYRATDGTADSNVATLRISVTGVNDAPVAVDDAAETAEDTSVAKNVIANDTDVDNTTAQLSVKPGSLSATNGTATLDADGVTIHFTPDADLNNGNVDGDGFTVTYRATDGTADSNVATLRISVTGVNDAPVAVDDAAETAEDTSVAKNVIANDTDVDNTTAQLSVKPGSLSATNGTATLDADGVTIHFTPDADLNNGNVDGDGFTVTYRATDGTADSNVATLRISVTGVNDAPVAVDDAAETAEDTSVAKNVIANDTDVDNTTAQLSVKPGSLSATNGTATLDADGVTIHFTPDADLNNGNVDGDGFTVTYRATDGTADSNVATLRISVTGVNDAPVAVDDAAETAEDTSVAKNVIANDTDVDNTTAQLSVKPGSLSATNGTATLDADGVTIHFTPDADLNNGNVDGDGFTVTYRATDGTADSNVATLRISVTGVNDAPVAVDDAAETAEDTSVAKNVIANDTDVDNTTAQLSVKPGSLSATNGTATLDADGVTIHFTPDADLNNGNVDGDGFTVTYRATDGTADSNVATLRISVTGVNDAPVAVDDAAETAEDTSVAKNVIANDTDVDNTTAQLSVKPGSLSATNGTATLDADGVTIHFTPDADLNNGNVDGDGFTVTYRATDGTADSNVATLRISVTGVNDAPVAVDDAAETAEDTSVAKNVIANDTDVDNTTAQLSVKPGSLSATNGTATLDADGVTIHFTPDADLNNGNVDGDGFTVTYRATDGTADSNVATLRISVTGVNDAPVAVDDAAETAEDTSVAKNVIANDTDVDNTTAQLSVKPGSLSATNGTATLDADGVTIHFTPDADLNNGNVDGDGFTVTYRATDGTADSNVATLRISVTGVNDAPVAVDDAAETAEDTSVAKNVIANDTDVDNTTAQLSVKPGSLSATNGTATLDADGVTIHFTPDADLNNGNVDGDGFTVTYRATDGTADSNVATLRISVTGVNDAPVAVDDAAETAEDTSVAKNVIANDTDVDNTTAQLSVKPGSLSATNGTATLDADGVTIHFTPDADLNNGNVDGDGFTVTYRATDGTADSNVATLRISVTGVNDAPVAVDDAAETAEDTSVAKNVIANDTDVDNTTAQLSVKPGSLSATNGTATLDADGVTIHFTPDADLNNGNVDGDGFTVTYRATDGTADSNVATLRISVTGVNDAPVAVDDAAETAEDTSVAKNVIANDTDVDNTTAQLSVKPGSLSATNGTATLDADGVTIHFTPDADLNNGNVDGDGFTVTYRATDGTADSNVATLRISVTGVNDAPVAVDDAAETAEDTSVAKNVIANDTDVDNTTAQLSVKPGSLSATNGTATLDADGVTIHFTPDADLNNGNVDGDGFTVTYRATDGTADSNVATLRISVTGVNDAPVAVDDAAETAEDTSVAKNVIANDTDVDNTTAQLSVKPGSLSATNGTATLDADGVTIHFTPDADLNNGNVDGDGFTVTYRATDGTADSNVATLRISVTGVNDAPVAVDDAAETAEDTSVAKNVIANDTDVDNTTAQLSVKPGSLSATNGTATLDADGVTIHFTPDADLNNGNVDGDGFTVTYRATDGTADSNVATLRISVTGVNDAPVAVDDAAETAEDTSVAKNVIANDTDVDNTTAQLSVKPGSLSATNGTATLDADGVTIHFTPDADLNNGNVDGDGFTVTYRATDGTADSNVATLRISVTGVNDAPVVTLSAGNDLTVSEGTQHSYAFSVTDVDSTSFSVVAVSCGANGSQVGTTTTTASGGSFTCRFPDGPASSTVSVQVKDSDNTNSNTATQTVNVTNDAPVVTLAAGNDLTVSEGTQHSYAFSVTDTGQDTFTVVAVSCGANGSQVGTTTTTASGGSFTCRFPDGPASSTVSVQVKDSDNTNSNTATQTVNVTNDAPVVTLAAGNDLTVSEGTQHSYAFSVTDTGQDTFTVVAVSCGANGSQVGTTTTTASGGSFTCRFPDGPASSTVSVQVKDSDNTNSNTATQTVNVTNDAPVVTLAAGNDLTVSEGTQHSYAFSVTDTGQDTFTVVAVSCGANGSQVGTTTTTASGGSFTCRFPDGPASSTVSVQVKDSDNTNSNTATQTVSVTNGAPTAYAGGPYSGPWGSPITFNGNATDPGGSNDTLTYEWDFDYTAGSFTTDVSGVDLKTPSHSYNSPGTYTVGLRVSDEDGATSSVSTAQVTVGKRTTTLAYTGDTSKQYTDRATVSASLTDAGDGTGLAGKTITFTIGTGGTAQTVSAVTDASGVASASIQLNQQAVSTTVTATYAGDARYTAKSDSKGFIVSQEDASLEYTGDTIGATGTNLTLEATVKDSAAGSYVGTGAEPGGTIGDITKMWIRFDVYSQTACGTGTPLASKFAQVVDTGTSGDGVGSARTTYTSSSEASYCVVAKLVASASGGVNAWYTAPSAQHAVVTFYNNTGQFVTGGGWITDPNTNRGNFGFNARYLKNGSAQGQMVYVYRDSYSGPCTINGVAQTCTNVPATYVIKSNSITALGFTGTAYPIKANLRGKATIQVNRASDGASLWSEGNASFDATTTDTGRSSGIGSDEYSLTVMRNGGTSPFKYVPPSLLKGGNVVIHVK</sequence>
<feature type="domain" description="Cadherin" evidence="6">
    <location>
        <begin position="1046"/>
        <end position="1143"/>
    </location>
</feature>
<feature type="domain" description="Cadherin" evidence="6">
    <location>
        <begin position="1973"/>
        <end position="2070"/>
    </location>
</feature>
<feature type="signal peptide" evidence="4">
    <location>
        <begin position="1"/>
        <end position="18"/>
    </location>
</feature>
<dbReference type="RefSeq" id="WP_322938094.1">
    <property type="nucleotide sequence ID" value="NZ_CP141059.1"/>
</dbReference>
<dbReference type="InterPro" id="IPR035986">
    <property type="entry name" value="PKD_dom_sf"/>
</dbReference>
<evidence type="ECO:0000313" key="8">
    <source>
        <dbReference type="Proteomes" id="UP001327225"/>
    </source>
</evidence>
<dbReference type="PROSITE" id="PS50268">
    <property type="entry name" value="CADHERIN_2"/>
    <property type="match status" value="21"/>
</dbReference>
<feature type="chain" id="PRO_5046449088" evidence="4">
    <location>
        <begin position="19"/>
        <end position="3767"/>
    </location>
</feature>
<dbReference type="PROSITE" id="PS51892">
    <property type="entry name" value="SUBTILASE"/>
    <property type="match status" value="1"/>
</dbReference>
<dbReference type="SUPFAM" id="SSF49299">
    <property type="entry name" value="PKD domain"/>
    <property type="match status" value="1"/>
</dbReference>